<dbReference type="CDD" id="cd06261">
    <property type="entry name" value="TM_PBP2"/>
    <property type="match status" value="1"/>
</dbReference>
<feature type="transmembrane region" description="Helical" evidence="7">
    <location>
        <begin position="12"/>
        <end position="35"/>
    </location>
</feature>
<keyword evidence="5 7" id="KW-1133">Transmembrane helix</keyword>
<evidence type="ECO:0000256" key="1">
    <source>
        <dbReference type="ARBA" id="ARBA00004651"/>
    </source>
</evidence>
<evidence type="ECO:0000256" key="7">
    <source>
        <dbReference type="RuleBase" id="RU363032"/>
    </source>
</evidence>
<dbReference type="Pfam" id="PF12911">
    <property type="entry name" value="OppC_N"/>
    <property type="match status" value="1"/>
</dbReference>
<keyword evidence="6 7" id="KW-0472">Membrane</keyword>
<dbReference type="PANTHER" id="PTHR43386">
    <property type="entry name" value="OLIGOPEPTIDE TRANSPORT SYSTEM PERMEASE PROTEIN APPC"/>
    <property type="match status" value="1"/>
</dbReference>
<evidence type="ECO:0000256" key="3">
    <source>
        <dbReference type="ARBA" id="ARBA00022475"/>
    </source>
</evidence>
<dbReference type="STRING" id="1192868.GCA_000304395_04210"/>
<dbReference type="PANTHER" id="PTHR43386:SF25">
    <property type="entry name" value="PEPTIDE ABC TRANSPORTER PERMEASE PROTEIN"/>
    <property type="match status" value="1"/>
</dbReference>
<comment type="similarity">
    <text evidence="7">Belongs to the binding-protein-dependent transport system permease family.</text>
</comment>
<dbReference type="Pfam" id="PF00528">
    <property type="entry name" value="BPD_transp_1"/>
    <property type="match status" value="1"/>
</dbReference>
<dbReference type="AlphaFoldDB" id="A0A316CB66"/>
<name>A0A316CB66_PSESE</name>
<comment type="caution">
    <text evidence="9">The sequence shown here is derived from an EMBL/GenBank/DDBJ whole genome shotgun (WGS) entry which is preliminary data.</text>
</comment>
<dbReference type="InterPro" id="IPR050366">
    <property type="entry name" value="BP-dependent_transpt_permease"/>
</dbReference>
<organism evidence="9 10">
    <name type="scientific">Pseudaminobacter salicylatoxidans</name>
    <dbReference type="NCBI Taxonomy" id="93369"/>
    <lineage>
        <taxon>Bacteria</taxon>
        <taxon>Pseudomonadati</taxon>
        <taxon>Pseudomonadota</taxon>
        <taxon>Alphaproteobacteria</taxon>
        <taxon>Hyphomicrobiales</taxon>
        <taxon>Phyllobacteriaceae</taxon>
        <taxon>Pseudaminobacter</taxon>
    </lineage>
</organism>
<evidence type="ECO:0000256" key="4">
    <source>
        <dbReference type="ARBA" id="ARBA00022692"/>
    </source>
</evidence>
<dbReference type="SUPFAM" id="SSF161098">
    <property type="entry name" value="MetI-like"/>
    <property type="match status" value="1"/>
</dbReference>
<dbReference type="GO" id="GO:0005886">
    <property type="term" value="C:plasma membrane"/>
    <property type="evidence" value="ECO:0007669"/>
    <property type="project" value="UniProtKB-SubCell"/>
</dbReference>
<feature type="domain" description="ABC transmembrane type-1" evidence="8">
    <location>
        <begin position="82"/>
        <end position="275"/>
    </location>
</feature>
<keyword evidence="2 7" id="KW-0813">Transport</keyword>
<evidence type="ECO:0000313" key="10">
    <source>
        <dbReference type="Proteomes" id="UP000245396"/>
    </source>
</evidence>
<evidence type="ECO:0000256" key="5">
    <source>
        <dbReference type="ARBA" id="ARBA00022989"/>
    </source>
</evidence>
<comment type="subcellular location">
    <subcellularLocation>
        <location evidence="1 7">Cell membrane</location>
        <topology evidence="1 7">Multi-pass membrane protein</topology>
    </subcellularLocation>
</comment>
<dbReference type="InterPro" id="IPR000515">
    <property type="entry name" value="MetI-like"/>
</dbReference>
<keyword evidence="4 7" id="KW-0812">Transmembrane</keyword>
<sequence>MSRPMQFDRVPLSARIGMAIILAYVAAALFGPFLAPYGQTEVAGDQWTPLFWSQPGPDGDVFFLLGTDHLGRDLLTRLLYGARNSIGIALVTTLLAFAAGVGIGLLAATKQGVVDQIASRSIDVLMAFPSLIFALMILAVLGSSIPVLIVVIALLNMASVFRITRALAMDLEAQDFVDVAKLRGESALWIMRRELLPNAMVPLAAEFGLRFCFVLLFIASLSFIGLGIQPPMADWGSMVRENASAISFGVFTPLIPAAAIAGLTIGVNLVIDWLTNSRSVGNEA</sequence>
<feature type="transmembrane region" description="Helical" evidence="7">
    <location>
        <begin position="207"/>
        <end position="228"/>
    </location>
</feature>
<dbReference type="RefSeq" id="WP_109611326.1">
    <property type="nucleotide sequence ID" value="NZ_QGGG01000001.1"/>
</dbReference>
<evidence type="ECO:0000256" key="2">
    <source>
        <dbReference type="ARBA" id="ARBA00022448"/>
    </source>
</evidence>
<keyword evidence="10" id="KW-1185">Reference proteome</keyword>
<proteinExistence type="inferred from homology"/>
<protein>
    <submittedName>
        <fullName evidence="9">Peptide/nickel transport system permease protein</fullName>
    </submittedName>
</protein>
<keyword evidence="3" id="KW-1003">Cell membrane</keyword>
<reference evidence="9 10" key="1">
    <citation type="submission" date="2018-05" db="EMBL/GenBank/DDBJ databases">
        <title>Genomic Encyclopedia of Type Strains, Phase IV (KMG-IV): sequencing the most valuable type-strain genomes for metagenomic binning, comparative biology and taxonomic classification.</title>
        <authorList>
            <person name="Goeker M."/>
        </authorList>
    </citation>
    <scope>NUCLEOTIDE SEQUENCE [LARGE SCALE GENOMIC DNA]</scope>
    <source>
        <strain evidence="9 10">DSM 6986</strain>
    </source>
</reference>
<dbReference type="InterPro" id="IPR035906">
    <property type="entry name" value="MetI-like_sf"/>
</dbReference>
<dbReference type="InterPro" id="IPR025966">
    <property type="entry name" value="OppC_N"/>
</dbReference>
<accession>A0A316CB66</accession>
<evidence type="ECO:0000256" key="6">
    <source>
        <dbReference type="ARBA" id="ARBA00023136"/>
    </source>
</evidence>
<dbReference type="Proteomes" id="UP000245396">
    <property type="component" value="Unassembled WGS sequence"/>
</dbReference>
<dbReference type="GO" id="GO:0055085">
    <property type="term" value="P:transmembrane transport"/>
    <property type="evidence" value="ECO:0007669"/>
    <property type="project" value="InterPro"/>
</dbReference>
<gene>
    <name evidence="9" type="ORF">C7441_101206</name>
</gene>
<dbReference type="EMBL" id="QGGG01000001">
    <property type="protein sequence ID" value="PWJ86326.1"/>
    <property type="molecule type" value="Genomic_DNA"/>
</dbReference>
<dbReference type="Gene3D" id="1.10.3720.10">
    <property type="entry name" value="MetI-like"/>
    <property type="match status" value="1"/>
</dbReference>
<feature type="transmembrane region" description="Helical" evidence="7">
    <location>
        <begin position="86"/>
        <end position="109"/>
    </location>
</feature>
<dbReference type="OrthoDB" id="9766870at2"/>
<dbReference type="PROSITE" id="PS50928">
    <property type="entry name" value="ABC_TM1"/>
    <property type="match status" value="1"/>
</dbReference>
<evidence type="ECO:0000259" key="8">
    <source>
        <dbReference type="PROSITE" id="PS50928"/>
    </source>
</evidence>
<evidence type="ECO:0000313" key="9">
    <source>
        <dbReference type="EMBL" id="PWJ86326.1"/>
    </source>
</evidence>
<feature type="transmembrane region" description="Helical" evidence="7">
    <location>
        <begin position="248"/>
        <end position="271"/>
    </location>
</feature>